<name>A0ACB6ZD60_THEGA</name>
<dbReference type="Proteomes" id="UP000886501">
    <property type="component" value="Unassembled WGS sequence"/>
</dbReference>
<sequence length="103" mass="11610">MPIELPSFYERGSSMTFEPPTRQRGYLPQVNEKLGQWISWDVVQIGGNPHLPIFLCTPRCGVERLEEYAGQGQSKKAAKEKAAEAIALSGHCVCRHIPCLHRY</sequence>
<reference evidence="1" key="1">
    <citation type="submission" date="2019-10" db="EMBL/GenBank/DDBJ databases">
        <authorList>
            <consortium name="DOE Joint Genome Institute"/>
            <person name="Kuo A."/>
            <person name="Miyauchi S."/>
            <person name="Kiss E."/>
            <person name="Drula E."/>
            <person name="Kohler A."/>
            <person name="Sanchez-Garcia M."/>
            <person name="Andreopoulos B."/>
            <person name="Barry K.W."/>
            <person name="Bonito G."/>
            <person name="Buee M."/>
            <person name="Carver A."/>
            <person name="Chen C."/>
            <person name="Cichocki N."/>
            <person name="Clum A."/>
            <person name="Culley D."/>
            <person name="Crous P.W."/>
            <person name="Fauchery L."/>
            <person name="Girlanda M."/>
            <person name="Hayes R."/>
            <person name="Keri Z."/>
            <person name="Labutti K."/>
            <person name="Lipzen A."/>
            <person name="Lombard V."/>
            <person name="Magnuson J."/>
            <person name="Maillard F."/>
            <person name="Morin E."/>
            <person name="Murat C."/>
            <person name="Nolan M."/>
            <person name="Ohm R."/>
            <person name="Pangilinan J."/>
            <person name="Pereira M."/>
            <person name="Perotto S."/>
            <person name="Peter M."/>
            <person name="Riley R."/>
            <person name="Sitrit Y."/>
            <person name="Stielow B."/>
            <person name="Szollosi G."/>
            <person name="Zifcakova L."/>
            <person name="Stursova M."/>
            <person name="Spatafora J.W."/>
            <person name="Tedersoo L."/>
            <person name="Vaario L.-M."/>
            <person name="Yamada A."/>
            <person name="Yan M."/>
            <person name="Wang P."/>
            <person name="Xu J."/>
            <person name="Bruns T."/>
            <person name="Baldrian P."/>
            <person name="Vilgalys R."/>
            <person name="Henrissat B."/>
            <person name="Grigoriev I.V."/>
            <person name="Hibbett D."/>
            <person name="Nagy L.G."/>
            <person name="Martin F.M."/>
        </authorList>
    </citation>
    <scope>NUCLEOTIDE SEQUENCE</scope>
    <source>
        <strain evidence="1">P2</strain>
    </source>
</reference>
<evidence type="ECO:0000313" key="1">
    <source>
        <dbReference type="EMBL" id="KAF9647467.1"/>
    </source>
</evidence>
<proteinExistence type="predicted"/>
<keyword evidence="2" id="KW-1185">Reference proteome</keyword>
<organism evidence="1 2">
    <name type="scientific">Thelephora ganbajun</name>
    <name type="common">Ganba fungus</name>
    <dbReference type="NCBI Taxonomy" id="370292"/>
    <lineage>
        <taxon>Eukaryota</taxon>
        <taxon>Fungi</taxon>
        <taxon>Dikarya</taxon>
        <taxon>Basidiomycota</taxon>
        <taxon>Agaricomycotina</taxon>
        <taxon>Agaricomycetes</taxon>
        <taxon>Thelephorales</taxon>
        <taxon>Thelephoraceae</taxon>
        <taxon>Thelephora</taxon>
    </lineage>
</organism>
<evidence type="ECO:0000313" key="2">
    <source>
        <dbReference type="Proteomes" id="UP000886501"/>
    </source>
</evidence>
<dbReference type="EMBL" id="MU118033">
    <property type="protein sequence ID" value="KAF9647467.1"/>
    <property type="molecule type" value="Genomic_DNA"/>
</dbReference>
<accession>A0ACB6ZD60</accession>
<gene>
    <name evidence="1" type="ORF">BDM02DRAFT_3098144</name>
</gene>
<comment type="caution">
    <text evidence="1">The sequence shown here is derived from an EMBL/GenBank/DDBJ whole genome shotgun (WGS) entry which is preliminary data.</text>
</comment>
<protein>
    <submittedName>
        <fullName evidence="1">Uncharacterized protein</fullName>
    </submittedName>
</protein>
<reference evidence="1" key="2">
    <citation type="journal article" date="2020" name="Nat. Commun.">
        <title>Large-scale genome sequencing of mycorrhizal fungi provides insights into the early evolution of symbiotic traits.</title>
        <authorList>
            <person name="Miyauchi S."/>
            <person name="Kiss E."/>
            <person name="Kuo A."/>
            <person name="Drula E."/>
            <person name="Kohler A."/>
            <person name="Sanchez-Garcia M."/>
            <person name="Morin E."/>
            <person name="Andreopoulos B."/>
            <person name="Barry K.W."/>
            <person name="Bonito G."/>
            <person name="Buee M."/>
            <person name="Carver A."/>
            <person name="Chen C."/>
            <person name="Cichocki N."/>
            <person name="Clum A."/>
            <person name="Culley D."/>
            <person name="Crous P.W."/>
            <person name="Fauchery L."/>
            <person name="Girlanda M."/>
            <person name="Hayes R.D."/>
            <person name="Keri Z."/>
            <person name="LaButti K."/>
            <person name="Lipzen A."/>
            <person name="Lombard V."/>
            <person name="Magnuson J."/>
            <person name="Maillard F."/>
            <person name="Murat C."/>
            <person name="Nolan M."/>
            <person name="Ohm R.A."/>
            <person name="Pangilinan J."/>
            <person name="Pereira M.F."/>
            <person name="Perotto S."/>
            <person name="Peter M."/>
            <person name="Pfister S."/>
            <person name="Riley R."/>
            <person name="Sitrit Y."/>
            <person name="Stielow J.B."/>
            <person name="Szollosi G."/>
            <person name="Zifcakova L."/>
            <person name="Stursova M."/>
            <person name="Spatafora J.W."/>
            <person name="Tedersoo L."/>
            <person name="Vaario L.M."/>
            <person name="Yamada A."/>
            <person name="Yan M."/>
            <person name="Wang P."/>
            <person name="Xu J."/>
            <person name="Bruns T."/>
            <person name="Baldrian P."/>
            <person name="Vilgalys R."/>
            <person name="Dunand C."/>
            <person name="Henrissat B."/>
            <person name="Grigoriev I.V."/>
            <person name="Hibbett D."/>
            <person name="Nagy L.G."/>
            <person name="Martin F.M."/>
        </authorList>
    </citation>
    <scope>NUCLEOTIDE SEQUENCE</scope>
    <source>
        <strain evidence="1">P2</strain>
    </source>
</reference>